<evidence type="ECO:0000313" key="1">
    <source>
        <dbReference type="EMBL" id="MFC3147657.1"/>
    </source>
</evidence>
<proteinExistence type="predicted"/>
<name>A0ABV7H8F8_9BURK</name>
<evidence type="ECO:0000313" key="2">
    <source>
        <dbReference type="Proteomes" id="UP001595556"/>
    </source>
</evidence>
<accession>A0ABV7H8F8</accession>
<dbReference type="EMBL" id="JBHRTI010000004">
    <property type="protein sequence ID" value="MFC3147657.1"/>
    <property type="molecule type" value="Genomic_DNA"/>
</dbReference>
<keyword evidence="2" id="KW-1185">Reference proteome</keyword>
<sequence length="86" mass="9157">MTAPFQHEPSAAGCAIGALMHAYLGPAVNATAVALRWDQLMGAEQDSGRANDAIVAELAWNHPHRHWIRLALADAITCLQRSAAAD</sequence>
<reference evidence="2" key="1">
    <citation type="journal article" date="2019" name="Int. J. Syst. Evol. Microbiol.">
        <title>The Global Catalogue of Microorganisms (GCM) 10K type strain sequencing project: providing services to taxonomists for standard genome sequencing and annotation.</title>
        <authorList>
            <consortium name="The Broad Institute Genomics Platform"/>
            <consortium name="The Broad Institute Genome Sequencing Center for Infectious Disease"/>
            <person name="Wu L."/>
            <person name="Ma J."/>
        </authorList>
    </citation>
    <scope>NUCLEOTIDE SEQUENCE [LARGE SCALE GENOMIC DNA]</scope>
    <source>
        <strain evidence="2">KCTC 52168</strain>
    </source>
</reference>
<comment type="caution">
    <text evidence="1">The sequence shown here is derived from an EMBL/GenBank/DDBJ whole genome shotgun (WGS) entry which is preliminary data.</text>
</comment>
<organism evidence="1 2">
    <name type="scientific">Piscinibacterium candidicorallinum</name>
    <dbReference type="NCBI Taxonomy" id="1793872"/>
    <lineage>
        <taxon>Bacteria</taxon>
        <taxon>Pseudomonadati</taxon>
        <taxon>Pseudomonadota</taxon>
        <taxon>Betaproteobacteria</taxon>
        <taxon>Burkholderiales</taxon>
        <taxon>Piscinibacterium</taxon>
    </lineage>
</organism>
<dbReference type="Proteomes" id="UP001595556">
    <property type="component" value="Unassembled WGS sequence"/>
</dbReference>
<protein>
    <submittedName>
        <fullName evidence="1">Uncharacterized protein</fullName>
    </submittedName>
</protein>
<gene>
    <name evidence="1" type="ORF">ACFOEN_08385</name>
</gene>
<dbReference type="RefSeq" id="WP_377302937.1">
    <property type="nucleotide sequence ID" value="NZ_CP180191.1"/>
</dbReference>